<dbReference type="EMBL" id="AY780631">
    <property type="protein sequence ID" value="AAX12205.1"/>
    <property type="molecule type" value="Genomic_DNA"/>
</dbReference>
<accession>A0A1T1RRH5</accession>
<accession>Q32XA0</accession>
<keyword evidence="2" id="KW-0614">Plasmid</keyword>
<geneLocation type="plasmid" evidence="2">
    <name>pXAG81</name>
</geneLocation>
<geneLocation type="plasmid" evidence="1">
    <name>pAG1</name>
</geneLocation>
<name>Q32XA0_XANCG</name>
<dbReference type="AlphaFoldDB" id="Q32XA0"/>
<evidence type="ECO:0000313" key="2">
    <source>
        <dbReference type="EMBL" id="AAX12221.1"/>
    </source>
</evidence>
<protein>
    <submittedName>
        <fullName evidence="2">Uncharacterized protein</fullName>
    </submittedName>
</protein>
<organism evidence="2">
    <name type="scientific">Xanthomonas campestris pv. glycines</name>
    <dbReference type="NCBI Taxonomy" id="473421"/>
    <lineage>
        <taxon>Bacteria</taxon>
        <taxon>Pseudomonadati</taxon>
        <taxon>Pseudomonadota</taxon>
        <taxon>Gammaproteobacteria</taxon>
        <taxon>Lysobacterales</taxon>
        <taxon>Lysobacteraceae</taxon>
        <taxon>Xanthomonas</taxon>
    </lineage>
</organism>
<dbReference type="GeneID" id="39484089"/>
<dbReference type="RefSeq" id="WP_012477437.1">
    <property type="nucleotide sequence ID" value="NC_010872.1"/>
</dbReference>
<evidence type="ECO:0000313" key="1">
    <source>
        <dbReference type="EMBL" id="AAX12205.1"/>
    </source>
</evidence>
<reference evidence="2" key="2">
    <citation type="journal article" date="2006" name="Plasmid">
        <title>Comparative analysis of three indigenous plasmids from Xanthomonas axonopodis pv. glycines.</title>
        <authorList>
            <person name="Kim J.G."/>
            <person name="Choi S."/>
            <person name="Oh J."/>
            <person name="Moon J.S."/>
            <person name="Hwang I."/>
        </authorList>
    </citation>
    <scope>NUCLEOTIDE SEQUENCE</scope>
    <source>
        <strain evidence="2">8ra</strain>
        <strain evidence="1">AG1</strain>
        <plasmid evidence="1">pAG1</plasmid>
        <plasmid evidence="2">pXAG81</plasmid>
    </source>
</reference>
<reference evidence="2" key="1">
    <citation type="submission" date="2004-10" db="EMBL/GenBank/DDBJ databases">
        <authorList>
            <person name="Kim J.-G."/>
            <person name="Choi S."/>
            <person name="Hwang I."/>
        </authorList>
    </citation>
    <scope>NUCLEOTIDE SEQUENCE</scope>
    <source>
        <strain evidence="2">8ra</strain>
        <strain evidence="1">AG1</strain>
        <plasmid evidence="1">pAG1</plasmid>
        <plasmid evidence="2">pXAG81</plasmid>
    </source>
</reference>
<proteinExistence type="predicted"/>
<dbReference type="EMBL" id="AY780632">
    <property type="protein sequence ID" value="AAX12221.1"/>
    <property type="molecule type" value="Genomic_DNA"/>
</dbReference>
<sequence>MPQDVPQRERSIIPDWETDELTRDFVNPPTEVVRAMAELGRQPGATGYDEAGRLVRVRPDGSFEVLPDDEKAGEP</sequence>